<dbReference type="RefSeq" id="WP_117586428.1">
    <property type="nucleotide sequence ID" value="NZ_JAPDUQ010000003.1"/>
</dbReference>
<proteinExistence type="predicted"/>
<dbReference type="Pfam" id="PF04991">
    <property type="entry name" value="LicD"/>
    <property type="match status" value="1"/>
</dbReference>
<dbReference type="PANTHER" id="PTHR43404:SF2">
    <property type="entry name" value="LIPOPOLYSACCHARIDE CHOLINEPHOSPHOTRANSFERASE LICD"/>
    <property type="match status" value="1"/>
</dbReference>
<name>A0A3E5E8U9_9BACT</name>
<dbReference type="EMBL" id="QRVA01000003">
    <property type="protein sequence ID" value="RGS18502.1"/>
    <property type="molecule type" value="Genomic_DNA"/>
</dbReference>
<organism evidence="2 5">
    <name type="scientific">Segatella copri</name>
    <dbReference type="NCBI Taxonomy" id="165179"/>
    <lineage>
        <taxon>Bacteria</taxon>
        <taxon>Pseudomonadati</taxon>
        <taxon>Bacteroidota</taxon>
        <taxon>Bacteroidia</taxon>
        <taxon>Bacteroidales</taxon>
        <taxon>Prevotellaceae</taxon>
        <taxon>Segatella</taxon>
    </lineage>
</organism>
<evidence type="ECO:0000313" key="2">
    <source>
        <dbReference type="EMBL" id="MCW4093756.1"/>
    </source>
</evidence>
<dbReference type="EMBL" id="JAPDUS010000015">
    <property type="protein sequence ID" value="MCW4093756.1"/>
    <property type="molecule type" value="Genomic_DNA"/>
</dbReference>
<dbReference type="PANTHER" id="PTHR43404">
    <property type="entry name" value="LIPOPOLYSACCHARIDE CHOLINEPHOSPHOTRANSFERASE LICD"/>
    <property type="match status" value="1"/>
</dbReference>
<sequence>MDIKNIKKEWNATILDILKAFIDICNKYHLRYYCCAGTAIGAARHHGMIPWDDDIDVLMPRPDYDRLLEIAKHEDFGKYEVVTPYNNESYPLYFSKLVNRETTLIEEKERPCIIGLYVDIFPLDATDDDLETAKALYRKYSKTINRLNAVTTHNTFFEYISLLLHKETWGRFAIKTLAFFCRSKMRHRLIQQMDEMSHRYDFDKAKNVLVNTGSYHYKEIFPKEWLGKGKEFPFEDTTVLLPEQADTYLRHFFGDYMKFPPVEQRVEKHLRYYLNMEKRETWNEIKRKL</sequence>
<evidence type="ECO:0000313" key="3">
    <source>
        <dbReference type="EMBL" id="RGS18502.1"/>
    </source>
</evidence>
<evidence type="ECO:0000313" key="4">
    <source>
        <dbReference type="Proteomes" id="UP000283872"/>
    </source>
</evidence>
<dbReference type="InterPro" id="IPR052942">
    <property type="entry name" value="LPS_cholinephosphotransferase"/>
</dbReference>
<gene>
    <name evidence="3" type="ORF">DWY11_02315</name>
    <name evidence="2" type="ORF">ONT05_09315</name>
</gene>
<dbReference type="AlphaFoldDB" id="A0A3E5E8U9"/>
<dbReference type="Proteomes" id="UP000283872">
    <property type="component" value="Unassembled WGS sequence"/>
</dbReference>
<comment type="caution">
    <text evidence="2">The sequence shown here is derived from an EMBL/GenBank/DDBJ whole genome shotgun (WGS) entry which is preliminary data.</text>
</comment>
<dbReference type="Proteomes" id="UP001209074">
    <property type="component" value="Unassembled WGS sequence"/>
</dbReference>
<dbReference type="GO" id="GO:0009100">
    <property type="term" value="P:glycoprotein metabolic process"/>
    <property type="evidence" value="ECO:0007669"/>
    <property type="project" value="UniProtKB-ARBA"/>
</dbReference>
<accession>A0A3E5E8U9</accession>
<dbReference type="InterPro" id="IPR007074">
    <property type="entry name" value="LicD/FKTN/FKRP_NTP_transf"/>
</dbReference>
<reference evidence="2" key="2">
    <citation type="submission" date="2022-11" db="EMBL/GenBank/DDBJ databases">
        <title>Genomic repertoires linked with pathogenic potency of arthritogenic Prevotella copri isolated from the gut of rheumatoid arthritis patients.</title>
        <authorList>
            <person name="Nii T."/>
            <person name="Maeda Y."/>
            <person name="Motooka D."/>
            <person name="Naito M."/>
            <person name="Matsumoto Y."/>
            <person name="Ogawa T."/>
            <person name="Oguro-Igashira E."/>
            <person name="Kishikawa T."/>
            <person name="Yamashita M."/>
            <person name="Koizumi S."/>
            <person name="Kurakawa T."/>
            <person name="Okumura R."/>
            <person name="Kayama H."/>
            <person name="Murakami M."/>
            <person name="Sakaguchi T."/>
            <person name="Das B."/>
            <person name="Nakamura S."/>
            <person name="Okada Y."/>
            <person name="Kumanogoh A."/>
            <person name="Takeda K."/>
        </authorList>
    </citation>
    <scope>NUCLEOTIDE SEQUENCE</scope>
    <source>
        <strain evidence="2">N016-13</strain>
    </source>
</reference>
<evidence type="ECO:0000313" key="5">
    <source>
        <dbReference type="Proteomes" id="UP001209074"/>
    </source>
</evidence>
<evidence type="ECO:0000259" key="1">
    <source>
        <dbReference type="Pfam" id="PF04991"/>
    </source>
</evidence>
<feature type="domain" description="LicD/FKTN/FKRP nucleotidyltransferase" evidence="1">
    <location>
        <begin position="25"/>
        <end position="254"/>
    </location>
</feature>
<reference evidence="3 4" key="1">
    <citation type="submission" date="2018-08" db="EMBL/GenBank/DDBJ databases">
        <title>A genome reference for cultivated species of the human gut microbiota.</title>
        <authorList>
            <person name="Zou Y."/>
            <person name="Xue W."/>
            <person name="Luo G."/>
        </authorList>
    </citation>
    <scope>NUCLEOTIDE SEQUENCE [LARGE SCALE GENOMIC DNA]</scope>
    <source>
        <strain evidence="3 4">AF24-12</strain>
    </source>
</reference>
<protein>
    <submittedName>
        <fullName evidence="2">LicD family protein</fullName>
    </submittedName>
</protein>